<name>X0Y935_9ZZZZ</name>
<organism evidence="1">
    <name type="scientific">marine sediment metagenome</name>
    <dbReference type="NCBI Taxonomy" id="412755"/>
    <lineage>
        <taxon>unclassified sequences</taxon>
        <taxon>metagenomes</taxon>
        <taxon>ecological metagenomes</taxon>
    </lineage>
</organism>
<evidence type="ECO:0000313" key="1">
    <source>
        <dbReference type="EMBL" id="GAG52315.1"/>
    </source>
</evidence>
<protein>
    <submittedName>
        <fullName evidence="1">Uncharacterized protein</fullName>
    </submittedName>
</protein>
<gene>
    <name evidence="1" type="ORF">S01H1_75927</name>
</gene>
<reference evidence="1" key="1">
    <citation type="journal article" date="2014" name="Front. Microbiol.">
        <title>High frequency of phylogenetically diverse reductive dehalogenase-homologous genes in deep subseafloor sedimentary metagenomes.</title>
        <authorList>
            <person name="Kawai M."/>
            <person name="Futagami T."/>
            <person name="Toyoda A."/>
            <person name="Takaki Y."/>
            <person name="Nishi S."/>
            <person name="Hori S."/>
            <person name="Arai W."/>
            <person name="Tsubouchi T."/>
            <person name="Morono Y."/>
            <person name="Uchiyama I."/>
            <person name="Ito T."/>
            <person name="Fujiyama A."/>
            <person name="Inagaki F."/>
            <person name="Takami H."/>
        </authorList>
    </citation>
    <scope>NUCLEOTIDE SEQUENCE</scope>
    <source>
        <strain evidence="1">Expedition CK06-06</strain>
    </source>
</reference>
<sequence length="29" mass="3541">YTCKKFDKNKATQVTKKFWKIDKIESKSF</sequence>
<comment type="caution">
    <text evidence="1">The sequence shown here is derived from an EMBL/GenBank/DDBJ whole genome shotgun (WGS) entry which is preliminary data.</text>
</comment>
<accession>X0Y935</accession>
<proteinExistence type="predicted"/>
<dbReference type="AlphaFoldDB" id="X0Y935"/>
<dbReference type="EMBL" id="BARS01050915">
    <property type="protein sequence ID" value="GAG52315.1"/>
    <property type="molecule type" value="Genomic_DNA"/>
</dbReference>
<feature type="non-terminal residue" evidence="1">
    <location>
        <position position="1"/>
    </location>
</feature>